<keyword evidence="1" id="KW-0175">Coiled coil</keyword>
<evidence type="ECO:0000313" key="3">
    <source>
        <dbReference type="EMBL" id="CAG7822299.1"/>
    </source>
</evidence>
<evidence type="ECO:0000256" key="1">
    <source>
        <dbReference type="SAM" id="Coils"/>
    </source>
</evidence>
<feature type="compositionally biased region" description="Basic and acidic residues" evidence="2">
    <location>
        <begin position="10"/>
        <end position="20"/>
    </location>
</feature>
<accession>A0A8J2PHX7</accession>
<protein>
    <submittedName>
        <fullName evidence="3">Uncharacterized protein</fullName>
    </submittedName>
</protein>
<name>A0A8J2PHX7_9HEXA</name>
<comment type="caution">
    <text evidence="3">The sequence shown here is derived from an EMBL/GenBank/DDBJ whole genome shotgun (WGS) entry which is preliminary data.</text>
</comment>
<dbReference type="AlphaFoldDB" id="A0A8J2PHX7"/>
<dbReference type="Proteomes" id="UP000708208">
    <property type="component" value="Unassembled WGS sequence"/>
</dbReference>
<sequence>MTESQNSSKSSDRGLRADKRNHVKAAKFDLEEFVEKTNERLKNLEEENAFLKKQVAEMKCRTLSNRNDQEYDRKNLRTNNIMISGLDEVKDNSTPEEAKIIVQRFIKTKLKVSDKLMFKCDVIIPKGKQSKPSKNRPIIKCRFQNANDSNKIRAKRKEVINSTVWINEDLTPYQSQVVKKLLEKRKEFTHMHEGSKAHIYANRYLITRTSNGRERIFESDGTDITEVNSIPGLKPKST</sequence>
<feature type="region of interest" description="Disordered" evidence="2">
    <location>
        <begin position="1"/>
        <end position="20"/>
    </location>
</feature>
<reference evidence="3" key="1">
    <citation type="submission" date="2021-06" db="EMBL/GenBank/DDBJ databases">
        <authorList>
            <person name="Hodson N. C."/>
            <person name="Mongue J. A."/>
            <person name="Jaron S. K."/>
        </authorList>
    </citation>
    <scope>NUCLEOTIDE SEQUENCE</scope>
</reference>
<gene>
    <name evidence="3" type="ORF">AFUS01_LOCUS32581</name>
</gene>
<organism evidence="3 4">
    <name type="scientific">Allacma fusca</name>
    <dbReference type="NCBI Taxonomy" id="39272"/>
    <lineage>
        <taxon>Eukaryota</taxon>
        <taxon>Metazoa</taxon>
        <taxon>Ecdysozoa</taxon>
        <taxon>Arthropoda</taxon>
        <taxon>Hexapoda</taxon>
        <taxon>Collembola</taxon>
        <taxon>Symphypleona</taxon>
        <taxon>Sminthuridae</taxon>
        <taxon>Allacma</taxon>
    </lineage>
</organism>
<evidence type="ECO:0000313" key="4">
    <source>
        <dbReference type="Proteomes" id="UP000708208"/>
    </source>
</evidence>
<dbReference type="OrthoDB" id="7480989at2759"/>
<feature type="coiled-coil region" evidence="1">
    <location>
        <begin position="27"/>
        <end position="61"/>
    </location>
</feature>
<evidence type="ECO:0000256" key="2">
    <source>
        <dbReference type="SAM" id="MobiDB-lite"/>
    </source>
</evidence>
<keyword evidence="4" id="KW-1185">Reference proteome</keyword>
<proteinExistence type="predicted"/>
<dbReference type="EMBL" id="CAJVCH010525987">
    <property type="protein sequence ID" value="CAG7822299.1"/>
    <property type="molecule type" value="Genomic_DNA"/>
</dbReference>